<keyword evidence="4" id="KW-0808">Transferase</keyword>
<evidence type="ECO:0000256" key="15">
    <source>
        <dbReference type="SAM" id="MobiDB-lite"/>
    </source>
</evidence>
<dbReference type="PANTHER" id="PTHR24416">
    <property type="entry name" value="TYROSINE-PROTEIN KINASE RECEPTOR"/>
    <property type="match status" value="1"/>
</dbReference>
<accession>A0A7D9F0Q0</accession>
<dbReference type="Pfam" id="PF07714">
    <property type="entry name" value="PK_Tyr_Ser-Thr"/>
    <property type="match status" value="1"/>
</dbReference>
<comment type="subcellular location">
    <subcellularLocation>
        <location evidence="1">Membrane</location>
        <topology evidence="1">Single-pass membrane protein</topology>
    </subcellularLocation>
</comment>
<keyword evidence="3" id="KW-0597">Phosphoprotein</keyword>
<dbReference type="PROSITE" id="PS50011">
    <property type="entry name" value="PROTEIN_KINASE_DOM"/>
    <property type="match status" value="1"/>
</dbReference>
<organism evidence="18 19">
    <name type="scientific">Paramuricea clavata</name>
    <name type="common">Red gorgonian</name>
    <name type="synonym">Violescent sea-whip</name>
    <dbReference type="NCBI Taxonomy" id="317549"/>
    <lineage>
        <taxon>Eukaryota</taxon>
        <taxon>Metazoa</taxon>
        <taxon>Cnidaria</taxon>
        <taxon>Anthozoa</taxon>
        <taxon>Octocorallia</taxon>
        <taxon>Malacalcyonacea</taxon>
        <taxon>Plexauridae</taxon>
        <taxon>Paramuricea</taxon>
    </lineage>
</organism>
<keyword evidence="8 18" id="KW-0418">Kinase</keyword>
<keyword evidence="12" id="KW-0829">Tyrosine-protein kinase</keyword>
<dbReference type="GO" id="GO:0005886">
    <property type="term" value="C:plasma membrane"/>
    <property type="evidence" value="ECO:0007669"/>
    <property type="project" value="TreeGrafter"/>
</dbReference>
<evidence type="ECO:0000256" key="12">
    <source>
        <dbReference type="ARBA" id="ARBA00023137"/>
    </source>
</evidence>
<keyword evidence="10 16" id="KW-1133">Transmembrane helix</keyword>
<gene>
    <name evidence="18" type="ORF">PACLA_8A020954</name>
</gene>
<evidence type="ECO:0000256" key="10">
    <source>
        <dbReference type="ARBA" id="ARBA00022989"/>
    </source>
</evidence>
<evidence type="ECO:0000313" key="18">
    <source>
        <dbReference type="EMBL" id="CAB4019457.1"/>
    </source>
</evidence>
<dbReference type="AlphaFoldDB" id="A0A7D9F0Q0"/>
<dbReference type="OrthoDB" id="4062651at2759"/>
<dbReference type="InterPro" id="IPR050122">
    <property type="entry name" value="RTK"/>
</dbReference>
<evidence type="ECO:0000256" key="13">
    <source>
        <dbReference type="ARBA" id="ARBA00023170"/>
    </source>
</evidence>
<keyword evidence="7" id="KW-0547">Nucleotide-binding</keyword>
<dbReference type="SUPFAM" id="SSF56112">
    <property type="entry name" value="Protein kinase-like (PK-like)"/>
    <property type="match status" value="1"/>
</dbReference>
<feature type="chain" id="PRO_5043837322" description="receptor protein-tyrosine kinase" evidence="17">
    <location>
        <begin position="20"/>
        <end position="600"/>
    </location>
</feature>
<evidence type="ECO:0000256" key="1">
    <source>
        <dbReference type="ARBA" id="ARBA00004167"/>
    </source>
</evidence>
<dbReference type="EMBL" id="CACRXK020010468">
    <property type="protein sequence ID" value="CAB4019457.1"/>
    <property type="molecule type" value="Genomic_DNA"/>
</dbReference>
<dbReference type="InterPro" id="IPR003306">
    <property type="entry name" value="WIF"/>
</dbReference>
<proteinExistence type="predicted"/>
<evidence type="ECO:0000256" key="14">
    <source>
        <dbReference type="ARBA" id="ARBA00023180"/>
    </source>
</evidence>
<name>A0A7D9F0Q0_PARCT</name>
<dbReference type="Gene3D" id="2.60.40.2170">
    <property type="entry name" value="Wnt, WIF domain"/>
    <property type="match status" value="1"/>
</dbReference>
<reference evidence="18" key="1">
    <citation type="submission" date="2020-04" db="EMBL/GenBank/DDBJ databases">
        <authorList>
            <person name="Alioto T."/>
            <person name="Alioto T."/>
            <person name="Gomez Garrido J."/>
        </authorList>
    </citation>
    <scope>NUCLEOTIDE SEQUENCE</scope>
    <source>
        <strain evidence="18">A484AB</strain>
    </source>
</reference>
<keyword evidence="5 16" id="KW-0812">Transmembrane</keyword>
<dbReference type="GO" id="GO:0051897">
    <property type="term" value="P:positive regulation of phosphatidylinositol 3-kinase/protein kinase B signal transduction"/>
    <property type="evidence" value="ECO:0007669"/>
    <property type="project" value="TreeGrafter"/>
</dbReference>
<dbReference type="GO" id="GO:0010976">
    <property type="term" value="P:positive regulation of neuron projection development"/>
    <property type="evidence" value="ECO:0007669"/>
    <property type="project" value="TreeGrafter"/>
</dbReference>
<evidence type="ECO:0000256" key="8">
    <source>
        <dbReference type="ARBA" id="ARBA00022777"/>
    </source>
</evidence>
<dbReference type="PRINTS" id="PR00109">
    <property type="entry name" value="TYRKINASE"/>
</dbReference>
<dbReference type="GO" id="GO:0007169">
    <property type="term" value="P:cell surface receptor protein tyrosine kinase signaling pathway"/>
    <property type="evidence" value="ECO:0007669"/>
    <property type="project" value="TreeGrafter"/>
</dbReference>
<dbReference type="Gene3D" id="1.10.510.10">
    <property type="entry name" value="Transferase(Phosphotransferase) domain 1"/>
    <property type="match status" value="1"/>
</dbReference>
<dbReference type="GO" id="GO:0004714">
    <property type="term" value="F:transmembrane receptor protein tyrosine kinase activity"/>
    <property type="evidence" value="ECO:0007669"/>
    <property type="project" value="UniProtKB-EC"/>
</dbReference>
<evidence type="ECO:0000256" key="6">
    <source>
        <dbReference type="ARBA" id="ARBA00022729"/>
    </source>
</evidence>
<evidence type="ECO:0000256" key="16">
    <source>
        <dbReference type="SAM" id="Phobius"/>
    </source>
</evidence>
<protein>
    <recommendedName>
        <fullName evidence="2">receptor protein-tyrosine kinase</fullName>
        <ecNumber evidence="2">2.7.10.1</ecNumber>
    </recommendedName>
</protein>
<evidence type="ECO:0000313" key="19">
    <source>
        <dbReference type="Proteomes" id="UP001152795"/>
    </source>
</evidence>
<keyword evidence="6 17" id="KW-0732">Signal</keyword>
<keyword evidence="9" id="KW-0067">ATP-binding</keyword>
<evidence type="ECO:0000256" key="5">
    <source>
        <dbReference type="ARBA" id="ARBA00022692"/>
    </source>
</evidence>
<dbReference type="InterPro" id="IPR008266">
    <property type="entry name" value="Tyr_kinase_AS"/>
</dbReference>
<feature type="region of interest" description="Disordered" evidence="15">
    <location>
        <begin position="206"/>
        <end position="228"/>
    </location>
</feature>
<evidence type="ECO:0000256" key="11">
    <source>
        <dbReference type="ARBA" id="ARBA00023136"/>
    </source>
</evidence>
<keyword evidence="11 16" id="KW-0472">Membrane</keyword>
<dbReference type="GO" id="GO:0005524">
    <property type="term" value="F:ATP binding"/>
    <property type="evidence" value="ECO:0007669"/>
    <property type="project" value="UniProtKB-KW"/>
</dbReference>
<keyword evidence="13" id="KW-0675">Receptor</keyword>
<sequence length="600" mass="67128">MSLWSYLCAFLACVELCCGDYNMYMNSTESKKIFGYAANFYFVRGGRIKPNAVGHPINVPTSEDCISFTWEATNLKNKLHVAISIILNVSKMVDIRVPSSLRTIPNKKKDFCITATCTHEKEGFVAIDVHFNITGFGGDNITNLQFKRTKYCEKDIRLASKDGRVTNSYSVALDDSKFVYVGVAIACAVIVTLAVTIAVLHVQSIPKSDKNKQRDQPRRPVGQPPRLVAPRVVQNTRPMNLTVPVLRHTYLPPERLGPVGCPATVLPNNEVIVPKPAETSTIGNQIPQDPLHPEDTLPLREKRNKEIREKLQDIVLDRLRVSLGEILQEGTFGKIYEGVVTGPEDGEGQNVFVKTVSEKASDEQASLLLAEGSMLKGLNHQNICSIAYVCLSEEEVARPFVVTPSMNQGNLKNFLKKSRTPEGTGLEKSVTTRDLIDMALQIANGMLYLEMRSLVHKDLATRNCLIDDEFHIKITDCALSRDLFPMDYHCLGDNENKPVKWMAVESLEQHRFTTASDVWSFGVTLWELITLGQQPYNSIDAFEMVFYLKNGHRLGQPTGCPDDLFTIMGYCWALSGEERPGFAQLLILLTKFFNALIQFI</sequence>
<dbReference type="SMART" id="SM00469">
    <property type="entry name" value="WIF"/>
    <property type="match status" value="1"/>
</dbReference>
<feature type="transmembrane region" description="Helical" evidence="16">
    <location>
        <begin position="178"/>
        <end position="202"/>
    </location>
</feature>
<dbReference type="PANTHER" id="PTHR24416:SF349">
    <property type="entry name" value="TYROSINE-PROTEIN KINASE RYK"/>
    <property type="match status" value="1"/>
</dbReference>
<dbReference type="GO" id="GO:0043235">
    <property type="term" value="C:receptor complex"/>
    <property type="evidence" value="ECO:0007669"/>
    <property type="project" value="TreeGrafter"/>
</dbReference>
<dbReference type="InterPro" id="IPR000719">
    <property type="entry name" value="Prot_kinase_dom"/>
</dbReference>
<dbReference type="PROSITE" id="PS00109">
    <property type="entry name" value="PROTEIN_KINASE_TYR"/>
    <property type="match status" value="1"/>
</dbReference>
<dbReference type="Proteomes" id="UP001152795">
    <property type="component" value="Unassembled WGS sequence"/>
</dbReference>
<dbReference type="PROSITE" id="PS50814">
    <property type="entry name" value="WIF"/>
    <property type="match status" value="1"/>
</dbReference>
<evidence type="ECO:0000256" key="7">
    <source>
        <dbReference type="ARBA" id="ARBA00022741"/>
    </source>
</evidence>
<dbReference type="InterPro" id="IPR001245">
    <property type="entry name" value="Ser-Thr/Tyr_kinase_cat_dom"/>
</dbReference>
<comment type="caution">
    <text evidence="18">The sequence shown here is derived from an EMBL/GenBank/DDBJ whole genome shotgun (WGS) entry which is preliminary data.</text>
</comment>
<feature type="compositionally biased region" description="Basic and acidic residues" evidence="15">
    <location>
        <begin position="207"/>
        <end position="218"/>
    </location>
</feature>
<dbReference type="Gene3D" id="3.30.200.20">
    <property type="entry name" value="Phosphorylase Kinase, domain 1"/>
    <property type="match status" value="1"/>
</dbReference>
<evidence type="ECO:0000256" key="2">
    <source>
        <dbReference type="ARBA" id="ARBA00011902"/>
    </source>
</evidence>
<dbReference type="Pfam" id="PF02019">
    <property type="entry name" value="WIF"/>
    <property type="match status" value="1"/>
</dbReference>
<dbReference type="EC" id="2.7.10.1" evidence="2"/>
<evidence type="ECO:0000256" key="17">
    <source>
        <dbReference type="SAM" id="SignalP"/>
    </source>
</evidence>
<feature type="signal peptide" evidence="17">
    <location>
        <begin position="1"/>
        <end position="19"/>
    </location>
</feature>
<dbReference type="InterPro" id="IPR011009">
    <property type="entry name" value="Kinase-like_dom_sf"/>
</dbReference>
<keyword evidence="14" id="KW-0325">Glycoprotein</keyword>
<evidence type="ECO:0000256" key="9">
    <source>
        <dbReference type="ARBA" id="ARBA00022840"/>
    </source>
</evidence>
<dbReference type="InterPro" id="IPR038677">
    <property type="entry name" value="WIF_sf"/>
</dbReference>
<evidence type="ECO:0000256" key="3">
    <source>
        <dbReference type="ARBA" id="ARBA00022553"/>
    </source>
</evidence>
<keyword evidence="19" id="KW-1185">Reference proteome</keyword>
<dbReference type="FunFam" id="1.10.510.10:FF:000165">
    <property type="entry name" value="Tyrosine-protein kinase RYK"/>
    <property type="match status" value="1"/>
</dbReference>
<evidence type="ECO:0000256" key="4">
    <source>
        <dbReference type="ARBA" id="ARBA00022679"/>
    </source>
</evidence>
<dbReference type="GO" id="GO:0007409">
    <property type="term" value="P:axonogenesis"/>
    <property type="evidence" value="ECO:0007669"/>
    <property type="project" value="TreeGrafter"/>
</dbReference>